<proteinExistence type="predicted"/>
<dbReference type="AlphaFoldDB" id="A0A0C9SKS6"/>
<evidence type="ECO:0000313" key="1">
    <source>
        <dbReference type="EMBL" id="KII84251.1"/>
    </source>
</evidence>
<protein>
    <recommendedName>
        <fullName evidence="3">Reverse transcriptase domain-containing protein</fullName>
    </recommendedName>
</protein>
<dbReference type="OrthoDB" id="2205812at2759"/>
<feature type="non-terminal residue" evidence="1">
    <location>
        <position position="199"/>
    </location>
</feature>
<dbReference type="HOGENOM" id="CLU_077575_1_0_1"/>
<dbReference type="EMBL" id="KN832571">
    <property type="protein sequence ID" value="KII84251.1"/>
    <property type="molecule type" value="Genomic_DNA"/>
</dbReference>
<sequence>MLRNSDIHGYNVPGVADKIVTSLFADDTTAYLTESDRFDDLQGILEKWCIASKAKFNVEKTEVIPIGTKAYRDTVIATRKMSPGQDPLPGDVHIAKDGEPVRILGAWVGNNADQAESWNNVVAKINTSLTQWGKSHPTPDGRRLIILMVVAGMTQYLTKVQDMPEHIEKTLEKTIRDFMANGSRPLVGISTLQKPITDG</sequence>
<keyword evidence="2" id="KW-1185">Reference proteome</keyword>
<dbReference type="Proteomes" id="UP000053263">
    <property type="component" value="Unassembled WGS sequence"/>
</dbReference>
<evidence type="ECO:0000313" key="2">
    <source>
        <dbReference type="Proteomes" id="UP000053263"/>
    </source>
</evidence>
<name>A0A0C9SKS6_PLICR</name>
<organism evidence="1 2">
    <name type="scientific">Plicaturopsis crispa FD-325 SS-3</name>
    <dbReference type="NCBI Taxonomy" id="944288"/>
    <lineage>
        <taxon>Eukaryota</taxon>
        <taxon>Fungi</taxon>
        <taxon>Dikarya</taxon>
        <taxon>Basidiomycota</taxon>
        <taxon>Agaricomycotina</taxon>
        <taxon>Agaricomycetes</taxon>
        <taxon>Agaricomycetidae</taxon>
        <taxon>Amylocorticiales</taxon>
        <taxon>Amylocorticiaceae</taxon>
        <taxon>Plicatura</taxon>
        <taxon>Plicaturopsis crispa</taxon>
    </lineage>
</organism>
<reference evidence="1 2" key="1">
    <citation type="submission" date="2014-06" db="EMBL/GenBank/DDBJ databases">
        <title>Evolutionary Origins and Diversification of the Mycorrhizal Mutualists.</title>
        <authorList>
            <consortium name="DOE Joint Genome Institute"/>
            <consortium name="Mycorrhizal Genomics Consortium"/>
            <person name="Kohler A."/>
            <person name="Kuo A."/>
            <person name="Nagy L.G."/>
            <person name="Floudas D."/>
            <person name="Copeland A."/>
            <person name="Barry K.W."/>
            <person name="Cichocki N."/>
            <person name="Veneault-Fourrey C."/>
            <person name="LaButti K."/>
            <person name="Lindquist E.A."/>
            <person name="Lipzen A."/>
            <person name="Lundell T."/>
            <person name="Morin E."/>
            <person name="Murat C."/>
            <person name="Riley R."/>
            <person name="Ohm R."/>
            <person name="Sun H."/>
            <person name="Tunlid A."/>
            <person name="Henrissat B."/>
            <person name="Grigoriev I.V."/>
            <person name="Hibbett D.S."/>
            <person name="Martin F."/>
        </authorList>
    </citation>
    <scope>NUCLEOTIDE SEQUENCE [LARGE SCALE GENOMIC DNA]</scope>
    <source>
        <strain evidence="1 2">FD-325 SS-3</strain>
    </source>
</reference>
<accession>A0A0C9SKS6</accession>
<gene>
    <name evidence="1" type="ORF">PLICRDRAFT_80310</name>
</gene>
<evidence type="ECO:0008006" key="3">
    <source>
        <dbReference type="Google" id="ProtNLM"/>
    </source>
</evidence>